<dbReference type="Gene3D" id="2.170.130.10">
    <property type="entry name" value="TonB-dependent receptor, plug domain"/>
    <property type="match status" value="1"/>
</dbReference>
<dbReference type="Pfam" id="PF14905">
    <property type="entry name" value="OMP_b-brl_3"/>
    <property type="match status" value="1"/>
</dbReference>
<dbReference type="SUPFAM" id="SSF49452">
    <property type="entry name" value="Starch-binding domain-like"/>
    <property type="match status" value="1"/>
</dbReference>
<dbReference type="GO" id="GO:0030246">
    <property type="term" value="F:carbohydrate binding"/>
    <property type="evidence" value="ECO:0007669"/>
    <property type="project" value="InterPro"/>
</dbReference>
<keyword evidence="1" id="KW-0812">Transmembrane</keyword>
<dbReference type="Gene3D" id="2.60.40.1120">
    <property type="entry name" value="Carboxypeptidase-like, regulatory domain"/>
    <property type="match status" value="1"/>
</dbReference>
<protein>
    <submittedName>
        <fullName evidence="3">TonB-dependent receptor</fullName>
    </submittedName>
</protein>
<organism evidence="3 4">
    <name type="scientific">Mucilaginibacter ginsenosidivorax</name>
    <dbReference type="NCBI Taxonomy" id="862126"/>
    <lineage>
        <taxon>Bacteria</taxon>
        <taxon>Pseudomonadati</taxon>
        <taxon>Bacteroidota</taxon>
        <taxon>Sphingobacteriia</taxon>
        <taxon>Sphingobacteriales</taxon>
        <taxon>Sphingobacteriaceae</taxon>
        <taxon>Mucilaginibacter</taxon>
    </lineage>
</organism>
<dbReference type="KEGG" id="mgk:FSB76_25985"/>
<dbReference type="PROSITE" id="PS52016">
    <property type="entry name" value="TONB_DEPENDENT_REC_3"/>
    <property type="match status" value="1"/>
</dbReference>
<feature type="domain" description="Outer membrane protein beta-barrel" evidence="2">
    <location>
        <begin position="385"/>
        <end position="791"/>
    </location>
</feature>
<keyword evidence="1" id="KW-1134">Transmembrane beta strand</keyword>
<proteinExistence type="inferred from homology"/>
<dbReference type="SUPFAM" id="SSF56935">
    <property type="entry name" value="Porins"/>
    <property type="match status" value="1"/>
</dbReference>
<gene>
    <name evidence="3" type="ORF">FSB76_25985</name>
</gene>
<keyword evidence="3" id="KW-0675">Receptor</keyword>
<accession>A0A5B8W6A5</accession>
<evidence type="ECO:0000313" key="3">
    <source>
        <dbReference type="EMBL" id="QEC79231.1"/>
    </source>
</evidence>
<dbReference type="InterPro" id="IPR037066">
    <property type="entry name" value="Plug_dom_sf"/>
</dbReference>
<dbReference type="InterPro" id="IPR039426">
    <property type="entry name" value="TonB-dep_rcpt-like"/>
</dbReference>
<keyword evidence="1" id="KW-0813">Transport</keyword>
<dbReference type="Pfam" id="PF13620">
    <property type="entry name" value="CarboxypepD_reg"/>
    <property type="match status" value="1"/>
</dbReference>
<reference evidence="3 4" key="1">
    <citation type="journal article" date="2013" name="J. Microbiol.">
        <title>Mucilaginibacter ginsenosidivorax sp. nov., with ginsenoside converting activity isolated from sediment.</title>
        <authorList>
            <person name="Kim J.K."/>
            <person name="Choi T.E."/>
            <person name="Liu Q.M."/>
            <person name="Park H.Y."/>
            <person name="Yi T.H."/>
            <person name="Yoon M.H."/>
            <person name="Kim S.C."/>
            <person name="Im W.T."/>
        </authorList>
    </citation>
    <scope>NUCLEOTIDE SEQUENCE [LARGE SCALE GENOMIC DNA]</scope>
    <source>
        <strain evidence="3 4">KHI28</strain>
    </source>
</reference>
<comment type="subcellular location">
    <subcellularLocation>
        <location evidence="1">Cell outer membrane</location>
        <topology evidence="1">Multi-pass membrane protein</topology>
    </subcellularLocation>
</comment>
<dbReference type="AlphaFoldDB" id="A0A5B8W6A5"/>
<keyword evidence="4" id="KW-1185">Reference proteome</keyword>
<keyword evidence="1" id="KW-0998">Cell outer membrane</keyword>
<evidence type="ECO:0000313" key="4">
    <source>
        <dbReference type="Proteomes" id="UP000321362"/>
    </source>
</evidence>
<dbReference type="GO" id="GO:0009279">
    <property type="term" value="C:cell outer membrane"/>
    <property type="evidence" value="ECO:0007669"/>
    <property type="project" value="UniProtKB-SubCell"/>
</dbReference>
<dbReference type="EMBL" id="CP042437">
    <property type="protein sequence ID" value="QEC79231.1"/>
    <property type="molecule type" value="Genomic_DNA"/>
</dbReference>
<dbReference type="InterPro" id="IPR013784">
    <property type="entry name" value="Carb-bd-like_fold"/>
</dbReference>
<dbReference type="Proteomes" id="UP000321362">
    <property type="component" value="Chromosome"/>
</dbReference>
<keyword evidence="1" id="KW-0472">Membrane</keyword>
<dbReference type="OrthoDB" id="606851at2"/>
<name>A0A5B8W6A5_9SPHI</name>
<evidence type="ECO:0000256" key="1">
    <source>
        <dbReference type="PROSITE-ProRule" id="PRU01360"/>
    </source>
</evidence>
<dbReference type="PANTHER" id="PTHR40980">
    <property type="entry name" value="PLUG DOMAIN-CONTAINING PROTEIN"/>
    <property type="match status" value="1"/>
</dbReference>
<dbReference type="RefSeq" id="WP_147058618.1">
    <property type="nucleotide sequence ID" value="NZ_CP042437.1"/>
</dbReference>
<comment type="similarity">
    <text evidence="1">Belongs to the TonB-dependent receptor family.</text>
</comment>
<evidence type="ECO:0000259" key="2">
    <source>
        <dbReference type="Pfam" id="PF14905"/>
    </source>
</evidence>
<sequence>MKKLIMVILTIWITIAPIFVNAQIATGKITGKVRDAAQKPADGATITLRGVKDSIVLKYELADAAGNFVFNGLKTGLYRVFITAAGYTPYKSDTIAISDKQPAVSLKEVVLQTGNIALKEVSITGKKSYIEHKIDRTVVNVDAIISNAGTTALEVLEKSPGVLVDQNGTISLKGQQGVVIFIDDKPSYLSGAALADYLRSLPSSSLQQIEIMTNPPAKYDAAGNAGVINIKTKKTQVRGFNLGLSLSIGQSRYTRTNNSFNFNYRKNKLNLFGNLAYTVRNSYADVAIFRRYKNTDGQTTGIFNQDTYNRRRGHGGKVTIGADYDASPNTTFGIALTGLARYPYLLSTGTGNLLNAAGQLDSSVISKNTEKGSFKNTALNLNYRHEFKKDGPDFTANLDYLHYATTNQQDFDSHTFLPGGALIDQSSLNGNLPSNIKILSGKADYGHPLGGGIKLEAGVKTSYTQTDNVAGYFNTLNGNTTPDYDKTNHFNYKENINAAYLNLNKEFKRLSIQAGLRLENTSSKGHQLGNVIKPDSAFNRNYANLFPTLFVQYKLDSLADNQIQLNYGRRIDRPYYQDLNPFVSPLDKFTYYIGNPYLQPSFANKIELAYIFKNHITGTLSYSDTKNDTDETIQIVNGIYYSRPGNIGHKTVSSFSVDADFEPAKWLTVQVNGEVTRVHSRSNFYTGLLDTKGTFVYGQGILQFKLKKGFNLQVDGNYQSSITSAQFVTGSKGALNAAVSKSLSPKVTVKLSVNDILYTNINRGTINNLYLTDASYTNHGDTRSALLTLSFRFGKAVAGQRKKEQTGADTEQGRVKN</sequence>
<dbReference type="InterPro" id="IPR041700">
    <property type="entry name" value="OMP_b-brl_3"/>
</dbReference>
<dbReference type="PANTHER" id="PTHR40980:SF4">
    <property type="entry name" value="TONB-DEPENDENT RECEPTOR-LIKE BETA-BARREL DOMAIN-CONTAINING PROTEIN"/>
    <property type="match status" value="1"/>
</dbReference>